<dbReference type="InterPro" id="IPR029045">
    <property type="entry name" value="ClpP/crotonase-like_dom_sf"/>
</dbReference>
<feature type="compositionally biased region" description="Low complexity" evidence="4">
    <location>
        <begin position="212"/>
        <end position="225"/>
    </location>
</feature>
<dbReference type="GO" id="GO:0006515">
    <property type="term" value="P:protein quality control for misfolded or incompletely synthesized proteins"/>
    <property type="evidence" value="ECO:0007669"/>
    <property type="project" value="TreeGrafter"/>
</dbReference>
<dbReference type="EC" id="3.4.21.92" evidence="2"/>
<keyword evidence="6" id="KW-1185">Reference proteome</keyword>
<dbReference type="InterPro" id="IPR001907">
    <property type="entry name" value="ClpP"/>
</dbReference>
<dbReference type="Pfam" id="PF00574">
    <property type="entry name" value="CLP_protease"/>
    <property type="match status" value="1"/>
</dbReference>
<dbReference type="GO" id="GO:0051117">
    <property type="term" value="F:ATPase binding"/>
    <property type="evidence" value="ECO:0007669"/>
    <property type="project" value="TreeGrafter"/>
</dbReference>
<dbReference type="HAMAP" id="MF_00444">
    <property type="entry name" value="ClpP"/>
    <property type="match status" value="1"/>
</dbReference>
<organism evidence="5 6">
    <name type="scientific">Streptomyces filamentosus</name>
    <name type="common">Streptomyces roseosporus</name>
    <dbReference type="NCBI Taxonomy" id="67294"/>
    <lineage>
        <taxon>Bacteria</taxon>
        <taxon>Bacillati</taxon>
        <taxon>Actinomycetota</taxon>
        <taxon>Actinomycetes</taxon>
        <taxon>Kitasatosporales</taxon>
        <taxon>Streptomycetaceae</taxon>
        <taxon>Streptomyces</taxon>
    </lineage>
</organism>
<dbReference type="InterPro" id="IPR023562">
    <property type="entry name" value="ClpP/TepA"/>
</dbReference>
<feature type="active site" description="Nucleophile" evidence="2">
    <location>
        <position position="101"/>
    </location>
</feature>
<dbReference type="GO" id="GO:0004176">
    <property type="term" value="F:ATP-dependent peptidase activity"/>
    <property type="evidence" value="ECO:0007669"/>
    <property type="project" value="InterPro"/>
</dbReference>
<dbReference type="SUPFAM" id="SSF52096">
    <property type="entry name" value="ClpP/crotonase"/>
    <property type="match status" value="1"/>
</dbReference>
<dbReference type="CDD" id="cd07017">
    <property type="entry name" value="S14_ClpP_2"/>
    <property type="match status" value="1"/>
</dbReference>
<gene>
    <name evidence="5" type="primary">clpP5</name>
    <name evidence="2" type="synonym">clpP</name>
    <name evidence="5" type="ORF">GCM10017667_51030</name>
</gene>
<comment type="caution">
    <text evidence="2">Lacks conserved residue(s) required for the propagation of feature annotation.</text>
</comment>
<dbReference type="GO" id="GO:0005737">
    <property type="term" value="C:cytoplasm"/>
    <property type="evidence" value="ECO:0007669"/>
    <property type="project" value="UniProtKB-SubCell"/>
</dbReference>
<dbReference type="GO" id="GO:0004252">
    <property type="term" value="F:serine-type endopeptidase activity"/>
    <property type="evidence" value="ECO:0007669"/>
    <property type="project" value="UniProtKB-UniRule"/>
</dbReference>
<protein>
    <recommendedName>
        <fullName evidence="2 3">ATP-dependent Clp protease proteolytic subunit</fullName>
        <ecNumber evidence="2">3.4.21.92</ecNumber>
    </recommendedName>
    <alternativeName>
        <fullName evidence="2">Endopeptidase Clp</fullName>
    </alternativeName>
</protein>
<reference evidence="5" key="1">
    <citation type="journal article" date="2014" name="Int. J. Syst. Evol. Microbiol.">
        <title>Complete genome sequence of Corynebacterium casei LMG S-19264T (=DSM 44701T), isolated from a smear-ripened cheese.</title>
        <authorList>
            <consortium name="US DOE Joint Genome Institute (JGI-PGF)"/>
            <person name="Walter F."/>
            <person name="Albersmeier A."/>
            <person name="Kalinowski J."/>
            <person name="Ruckert C."/>
        </authorList>
    </citation>
    <scope>NUCLEOTIDE SEQUENCE</scope>
    <source>
        <strain evidence="5">JCM 4122</strain>
    </source>
</reference>
<evidence type="ECO:0000256" key="2">
    <source>
        <dbReference type="HAMAP-Rule" id="MF_00444"/>
    </source>
</evidence>
<dbReference type="PRINTS" id="PR00127">
    <property type="entry name" value="CLPPROTEASEP"/>
</dbReference>
<evidence type="ECO:0000256" key="1">
    <source>
        <dbReference type="ARBA" id="ARBA00007039"/>
    </source>
</evidence>
<comment type="caution">
    <text evidence="5">The sequence shown here is derived from an EMBL/GenBank/DDBJ whole genome shotgun (WGS) entry which is preliminary data.</text>
</comment>
<accession>A0A919BS07</accession>
<sequence length="259" mass="27146">MDARHVLPEFSERISYGTRTLDPYAKLLENRIVFLGTPVDEIAATDVIAQLLHLDHAAPGRDISLYLNSPGGSITATTAIHDTMRSLASDVETTCLGQAGSTAALLLAAGTPGKRMMLPGARVTLRQPTLDETLSGQPSDLEIHARELLRLRGVMNALLSAYTGLEEERIAADTEHLTVLDAPAALAYGLIDHVIDDRRTASVPVYDSDPDPALGAGPDSGSGSDSRSDSDFGSGRDLDSDSDFGSGSGSGSGSDASVR</sequence>
<proteinExistence type="inferred from homology"/>
<comment type="subunit">
    <text evidence="2">Fourteen ClpP subunits assemble into 2 heptameric rings which stack back to back to give a disk-like structure with a central cavity, resembling the structure of eukaryotic proteasomes.</text>
</comment>
<reference evidence="5" key="2">
    <citation type="submission" date="2020-09" db="EMBL/GenBank/DDBJ databases">
        <authorList>
            <person name="Sun Q."/>
            <person name="Ohkuma M."/>
        </authorList>
    </citation>
    <scope>NUCLEOTIDE SEQUENCE</scope>
    <source>
        <strain evidence="5">JCM 4122</strain>
    </source>
</reference>
<dbReference type="PANTHER" id="PTHR10381:SF26">
    <property type="entry name" value="ATP-DEPENDENT CLP PROTEASE PROTEOLYTIC SUBUNIT-LIKE-RELATED"/>
    <property type="match status" value="1"/>
</dbReference>
<keyword evidence="2" id="KW-0963">Cytoplasm</keyword>
<keyword evidence="2" id="KW-0378">Hydrolase</keyword>
<comment type="function">
    <text evidence="2">Cleaves peptides in various proteins in a process that requires ATP hydrolysis. Has a chymotrypsin-like activity. Plays a major role in the degradation of misfolded proteins.</text>
</comment>
<dbReference type="AlphaFoldDB" id="A0A919BS07"/>
<dbReference type="EMBL" id="BNBE01000002">
    <property type="protein sequence ID" value="GHG11701.1"/>
    <property type="molecule type" value="Genomic_DNA"/>
</dbReference>
<comment type="subcellular location">
    <subcellularLocation>
        <location evidence="2">Cytoplasm</location>
    </subcellularLocation>
</comment>
<dbReference type="GO" id="GO:0009368">
    <property type="term" value="C:endopeptidase Clp complex"/>
    <property type="evidence" value="ECO:0007669"/>
    <property type="project" value="TreeGrafter"/>
</dbReference>
<dbReference type="PANTHER" id="PTHR10381">
    <property type="entry name" value="ATP-DEPENDENT CLP PROTEASE PROTEOLYTIC SUBUNIT"/>
    <property type="match status" value="1"/>
</dbReference>
<name>A0A919BS07_STRFL</name>
<keyword evidence="2 5" id="KW-0645">Protease</keyword>
<keyword evidence="2" id="KW-0720">Serine protease</keyword>
<dbReference type="Gene3D" id="3.90.226.10">
    <property type="entry name" value="2-enoyl-CoA Hydratase, Chain A, domain 1"/>
    <property type="match status" value="1"/>
</dbReference>
<evidence type="ECO:0000256" key="3">
    <source>
        <dbReference type="RuleBase" id="RU003567"/>
    </source>
</evidence>
<feature type="compositionally biased region" description="Basic and acidic residues" evidence="4">
    <location>
        <begin position="226"/>
        <end position="239"/>
    </location>
</feature>
<feature type="region of interest" description="Disordered" evidence="4">
    <location>
        <begin position="202"/>
        <end position="259"/>
    </location>
</feature>
<evidence type="ECO:0000256" key="4">
    <source>
        <dbReference type="SAM" id="MobiDB-lite"/>
    </source>
</evidence>
<evidence type="ECO:0000313" key="5">
    <source>
        <dbReference type="EMBL" id="GHG11701.1"/>
    </source>
</evidence>
<dbReference type="Proteomes" id="UP000632849">
    <property type="component" value="Unassembled WGS sequence"/>
</dbReference>
<comment type="similarity">
    <text evidence="1 2 3">Belongs to the peptidase S14 family.</text>
</comment>
<comment type="catalytic activity">
    <reaction evidence="2">
        <text>Hydrolysis of proteins to small peptides in the presence of ATP and magnesium. alpha-casein is the usual test substrate. In the absence of ATP, only oligopeptides shorter than five residues are hydrolyzed (such as succinyl-Leu-Tyr-|-NHMec, and Leu-Tyr-Leu-|-Tyr-Trp, in which cleavage of the -Tyr-|-Leu- and -Tyr-|-Trp bonds also occurs).</text>
        <dbReference type="EC" id="3.4.21.92"/>
    </reaction>
</comment>
<evidence type="ECO:0000313" key="6">
    <source>
        <dbReference type="Proteomes" id="UP000632849"/>
    </source>
</evidence>